<name>A0A8H5CW27_9AGAR</name>
<dbReference type="Proteomes" id="UP000559027">
    <property type="component" value="Unassembled WGS sequence"/>
</dbReference>
<gene>
    <name evidence="1" type="ORF">D9756_009513</name>
</gene>
<sequence>MPAFKFNPIAMRSGFLIFYLLALVCFGSFASPLKRATPADIETLINRLTDEANAAASDLADFPATGGSLTQALAIHSALTTLNSDLESGVTTLVATATGLSEADGVVVVDEANNGLTPALLDIYTGINNFPDETLPIGGIGALLRSDGNKLQSDSTAFYNALKALLPSDLEGSLRFPNPPIVQPGDPNS</sequence>
<dbReference type="Pfam" id="PF12296">
    <property type="entry name" value="HsbA"/>
    <property type="match status" value="1"/>
</dbReference>
<dbReference type="EMBL" id="JAACJO010000017">
    <property type="protein sequence ID" value="KAF5349101.1"/>
    <property type="molecule type" value="Genomic_DNA"/>
</dbReference>
<accession>A0A8H5CW27</accession>
<dbReference type="InterPro" id="IPR021054">
    <property type="entry name" value="Cell_wall_mannoprotein_1"/>
</dbReference>
<dbReference type="OrthoDB" id="3485059at2759"/>
<dbReference type="AlphaFoldDB" id="A0A8H5CW27"/>
<comment type="caution">
    <text evidence="1">The sequence shown here is derived from an EMBL/GenBank/DDBJ whole genome shotgun (WGS) entry which is preliminary data.</text>
</comment>
<keyword evidence="2" id="KW-1185">Reference proteome</keyword>
<reference evidence="1 2" key="1">
    <citation type="journal article" date="2020" name="ISME J.">
        <title>Uncovering the hidden diversity of litter-decomposition mechanisms in mushroom-forming fungi.</title>
        <authorList>
            <person name="Floudas D."/>
            <person name="Bentzer J."/>
            <person name="Ahren D."/>
            <person name="Johansson T."/>
            <person name="Persson P."/>
            <person name="Tunlid A."/>
        </authorList>
    </citation>
    <scope>NUCLEOTIDE SEQUENCE [LARGE SCALE GENOMIC DNA]</scope>
    <source>
        <strain evidence="1 2">CBS 146.42</strain>
    </source>
</reference>
<evidence type="ECO:0000313" key="2">
    <source>
        <dbReference type="Proteomes" id="UP000559027"/>
    </source>
</evidence>
<evidence type="ECO:0000313" key="1">
    <source>
        <dbReference type="EMBL" id="KAF5349101.1"/>
    </source>
</evidence>
<protein>
    <submittedName>
        <fullName evidence="1">Uncharacterized protein</fullName>
    </submittedName>
</protein>
<organism evidence="1 2">
    <name type="scientific">Leucocoprinus leucothites</name>
    <dbReference type="NCBI Taxonomy" id="201217"/>
    <lineage>
        <taxon>Eukaryota</taxon>
        <taxon>Fungi</taxon>
        <taxon>Dikarya</taxon>
        <taxon>Basidiomycota</taxon>
        <taxon>Agaricomycotina</taxon>
        <taxon>Agaricomycetes</taxon>
        <taxon>Agaricomycetidae</taxon>
        <taxon>Agaricales</taxon>
        <taxon>Agaricineae</taxon>
        <taxon>Agaricaceae</taxon>
        <taxon>Leucocoprinus</taxon>
    </lineage>
</organism>
<proteinExistence type="predicted"/>